<reference evidence="1" key="1">
    <citation type="submission" date="2020-10" db="EMBL/GenBank/DDBJ databases">
        <title>Genome Sequence of Monilinia vaccinii-corymbosi Sheds Light on Mummy Berry Disease Infection of Blueberry and Mating Type.</title>
        <authorList>
            <person name="Yow A.G."/>
            <person name="Zhang Y."/>
            <person name="Bansal K."/>
            <person name="Eacker S.M."/>
            <person name="Sullivan S."/>
            <person name="Liachko I."/>
            <person name="Cubeta M.A."/>
            <person name="Rollins J.A."/>
            <person name="Ashrafi H."/>
        </authorList>
    </citation>
    <scope>NUCLEOTIDE SEQUENCE</scope>
    <source>
        <strain evidence="1">RL-1</strain>
    </source>
</reference>
<dbReference type="OrthoDB" id="5404738at2759"/>
<protein>
    <submittedName>
        <fullName evidence="1">Uncharacterized protein</fullName>
    </submittedName>
</protein>
<organism evidence="1 2">
    <name type="scientific">Monilinia vaccinii-corymbosi</name>
    <dbReference type="NCBI Taxonomy" id="61207"/>
    <lineage>
        <taxon>Eukaryota</taxon>
        <taxon>Fungi</taxon>
        <taxon>Dikarya</taxon>
        <taxon>Ascomycota</taxon>
        <taxon>Pezizomycotina</taxon>
        <taxon>Leotiomycetes</taxon>
        <taxon>Helotiales</taxon>
        <taxon>Sclerotiniaceae</taxon>
        <taxon>Monilinia</taxon>
    </lineage>
</organism>
<accession>A0A8A3PD87</accession>
<evidence type="ECO:0000313" key="2">
    <source>
        <dbReference type="Proteomes" id="UP000672032"/>
    </source>
</evidence>
<sequence length="157" mass="17448">MSCLKGVLKLEVEQVKLPTIKIWKKGQLSLAEMLITYLASSLAHESGFNILCPGAHETNETNFDKARGQMACAIDNEDHGYRGATWKNFEHTDKTIQISMNSTIALEAFMDAPHDQLERGEEVIDSLATLEGKMEEKARVVDAAMLSATKDFKGMQE</sequence>
<keyword evidence="2" id="KW-1185">Reference proteome</keyword>
<name>A0A8A3PD87_9HELO</name>
<dbReference type="AlphaFoldDB" id="A0A8A3PD87"/>
<gene>
    <name evidence="1" type="ORF">DSL72_002628</name>
</gene>
<dbReference type="EMBL" id="CP063407">
    <property type="protein sequence ID" value="QSZ33043.1"/>
    <property type="molecule type" value="Genomic_DNA"/>
</dbReference>
<proteinExistence type="predicted"/>
<dbReference type="Proteomes" id="UP000672032">
    <property type="component" value="Chromosome 3"/>
</dbReference>
<evidence type="ECO:0000313" key="1">
    <source>
        <dbReference type="EMBL" id="QSZ33043.1"/>
    </source>
</evidence>